<dbReference type="AlphaFoldDB" id="A0A4R2K1I5"/>
<gene>
    <name evidence="6" type="ORF">EV203_10978</name>
</gene>
<evidence type="ECO:0000256" key="1">
    <source>
        <dbReference type="ARBA" id="ARBA00000085"/>
    </source>
</evidence>
<dbReference type="EC" id="2.7.13.3" evidence="2"/>
<dbReference type="GO" id="GO:0004673">
    <property type="term" value="F:protein histidine kinase activity"/>
    <property type="evidence" value="ECO:0007669"/>
    <property type="project" value="UniProtKB-EC"/>
</dbReference>
<dbReference type="InterPro" id="IPR036890">
    <property type="entry name" value="HATPase_C_sf"/>
</dbReference>
<keyword evidence="3 6" id="KW-0808">Transferase</keyword>
<reference evidence="6 7" key="1">
    <citation type="submission" date="2019-03" db="EMBL/GenBank/DDBJ databases">
        <title>Genomic Encyclopedia of Type Strains, Phase IV (KMG-IV): sequencing the most valuable type-strain genomes for metagenomic binning, comparative biology and taxonomic classification.</title>
        <authorList>
            <person name="Goeker M."/>
        </authorList>
    </citation>
    <scope>NUCLEOTIDE SEQUENCE [LARGE SCALE GENOMIC DNA]</scope>
    <source>
        <strain evidence="6 7">DSM 13054</strain>
    </source>
</reference>
<dbReference type="OMA" id="FYTTRKT"/>
<dbReference type="GO" id="GO:0000160">
    <property type="term" value="P:phosphorelay signal transduction system"/>
    <property type="evidence" value="ECO:0007669"/>
    <property type="project" value="UniProtKB-KW"/>
</dbReference>
<keyword evidence="4" id="KW-0902">Two-component regulatory system</keyword>
<proteinExistence type="predicted"/>
<dbReference type="PROSITE" id="PS50109">
    <property type="entry name" value="HIS_KIN"/>
    <property type="match status" value="1"/>
</dbReference>
<dbReference type="InterPro" id="IPR004358">
    <property type="entry name" value="Sig_transdc_His_kin-like_C"/>
</dbReference>
<evidence type="ECO:0000313" key="6">
    <source>
        <dbReference type="EMBL" id="TCO66871.1"/>
    </source>
</evidence>
<evidence type="ECO:0000256" key="3">
    <source>
        <dbReference type="ARBA" id="ARBA00022777"/>
    </source>
</evidence>
<evidence type="ECO:0000313" key="7">
    <source>
        <dbReference type="Proteomes" id="UP000294886"/>
    </source>
</evidence>
<dbReference type="RefSeq" id="WP_009609865.1">
    <property type="nucleotide sequence ID" value="NZ_JBFNEK010000008.1"/>
</dbReference>
<dbReference type="InterPro" id="IPR003594">
    <property type="entry name" value="HATPase_dom"/>
</dbReference>
<dbReference type="Proteomes" id="UP000294886">
    <property type="component" value="Unassembled WGS sequence"/>
</dbReference>
<feature type="domain" description="Histidine kinase" evidence="5">
    <location>
        <begin position="1"/>
        <end position="106"/>
    </location>
</feature>
<dbReference type="Pfam" id="PF02518">
    <property type="entry name" value="HATPase_c"/>
    <property type="match status" value="1"/>
</dbReference>
<accession>A0A4R2K1I5</accession>
<comment type="catalytic activity">
    <reaction evidence="1">
        <text>ATP + protein L-histidine = ADP + protein N-phospho-L-histidine.</text>
        <dbReference type="EC" id="2.7.13.3"/>
    </reaction>
</comment>
<evidence type="ECO:0000256" key="4">
    <source>
        <dbReference type="ARBA" id="ARBA00023012"/>
    </source>
</evidence>
<dbReference type="InterPro" id="IPR005467">
    <property type="entry name" value="His_kinase_dom"/>
</dbReference>
<evidence type="ECO:0000259" key="5">
    <source>
        <dbReference type="PROSITE" id="PS50109"/>
    </source>
</evidence>
<dbReference type="SUPFAM" id="SSF55874">
    <property type="entry name" value="ATPase domain of HSP90 chaperone/DNA topoisomerase II/histidine kinase"/>
    <property type="match status" value="1"/>
</dbReference>
<protein>
    <recommendedName>
        <fullName evidence="2">histidine kinase</fullName>
        <ecNumber evidence="2">2.7.13.3</ecNumber>
    </recommendedName>
</protein>
<evidence type="ECO:0000256" key="2">
    <source>
        <dbReference type="ARBA" id="ARBA00012438"/>
    </source>
</evidence>
<dbReference type="Gene3D" id="3.30.565.10">
    <property type="entry name" value="Histidine kinase-like ATPase, C-terminal domain"/>
    <property type="match status" value="1"/>
</dbReference>
<keyword evidence="3 6" id="KW-0418">Kinase</keyword>
<dbReference type="EMBL" id="SLWU01000009">
    <property type="protein sequence ID" value="TCO66871.1"/>
    <property type="molecule type" value="Genomic_DNA"/>
</dbReference>
<dbReference type="SMART" id="SM00387">
    <property type="entry name" value="HATPase_c"/>
    <property type="match status" value="1"/>
</dbReference>
<name>A0A4R2K1I5_9THEO</name>
<dbReference type="PANTHER" id="PTHR43065">
    <property type="entry name" value="SENSOR HISTIDINE KINASE"/>
    <property type="match status" value="1"/>
</dbReference>
<sequence length="182" mass="20776">MKELALYILDLAQNSVRAGAKNVEIEIEENPQEDLLTVYVKDDGCGMKKEFLEKVTSPFVTTRKERRVGLGIPLFKELTEECEGTFEIFSEEGKGTRIKGTFKLSSVNLIPIGDIASTIVSLIMSAPQIDIVYRFKKGSREFEFDTKKIREVLKDVNLNDVRVLSWIREYVEEGMKKSEMEV</sequence>
<organism evidence="6 7">
    <name type="scientific">Caldanaerobacter subterraneus</name>
    <dbReference type="NCBI Taxonomy" id="911092"/>
    <lineage>
        <taxon>Bacteria</taxon>
        <taxon>Bacillati</taxon>
        <taxon>Bacillota</taxon>
        <taxon>Clostridia</taxon>
        <taxon>Thermoanaerobacterales</taxon>
        <taxon>Thermoanaerobacteraceae</taxon>
        <taxon>Caldanaerobacter</taxon>
    </lineage>
</organism>
<dbReference type="PRINTS" id="PR00344">
    <property type="entry name" value="BCTRLSENSOR"/>
</dbReference>
<comment type="caution">
    <text evidence="6">The sequence shown here is derived from an EMBL/GenBank/DDBJ whole genome shotgun (WGS) entry which is preliminary data.</text>
</comment>